<dbReference type="OrthoDB" id="3226099at2"/>
<evidence type="ECO:0000256" key="1">
    <source>
        <dbReference type="ARBA" id="ARBA00022676"/>
    </source>
</evidence>
<dbReference type="HOGENOM" id="CLU_025996_25_1_11"/>
<reference evidence="4 5" key="1">
    <citation type="journal article" date="2015" name="Genome Announc.">
        <title>Bifidobacterium pseudolongum Strain PV8-2, Isolated from a Stool Sample of an Anemic Kenyan Infant.</title>
        <authorList>
            <person name="Vazquez-Gutierrez P."/>
            <person name="Lacroix C."/>
            <person name="Chassard C."/>
            <person name="Klumpp J."/>
            <person name="Stevens M.J."/>
            <person name="Jans C."/>
        </authorList>
    </citation>
    <scope>NUCLEOTIDE SEQUENCE [LARGE SCALE GENOMIC DNA]</scope>
    <source>
        <strain evidence="4 5">PV8-2</strain>
    </source>
</reference>
<evidence type="ECO:0000259" key="3">
    <source>
        <dbReference type="Pfam" id="PF00535"/>
    </source>
</evidence>
<dbReference type="CDD" id="cd00761">
    <property type="entry name" value="Glyco_tranf_GTA_type"/>
    <property type="match status" value="1"/>
</dbReference>
<dbReference type="KEGG" id="bpsp:AH67_07465"/>
<accession>A0A0A7IC05</accession>
<dbReference type="PANTHER" id="PTHR22916:SF51">
    <property type="entry name" value="GLYCOSYLTRANSFERASE EPSH-RELATED"/>
    <property type="match status" value="1"/>
</dbReference>
<keyword evidence="2 4" id="KW-0808">Transferase</keyword>
<dbReference type="InterPro" id="IPR029044">
    <property type="entry name" value="Nucleotide-diphossugar_trans"/>
</dbReference>
<evidence type="ECO:0000313" key="5">
    <source>
        <dbReference type="Proteomes" id="UP000030636"/>
    </source>
</evidence>
<gene>
    <name evidence="4" type="ORF">AH67_07465</name>
</gene>
<keyword evidence="5" id="KW-1185">Reference proteome</keyword>
<dbReference type="RefSeq" id="WP_052177303.1">
    <property type="nucleotide sequence ID" value="NZ_CP007457.1"/>
</dbReference>
<name>A0A0A7IC05_9BIFI</name>
<dbReference type="GO" id="GO:0016757">
    <property type="term" value="F:glycosyltransferase activity"/>
    <property type="evidence" value="ECO:0007669"/>
    <property type="project" value="UniProtKB-KW"/>
</dbReference>
<sequence>MTDPSVKVSVVIPIYNQEHYLRACLDSLLKQTFTSFEVLAVNDGSTDASAAIVQEYERRDPRFHLIDKPNGGVSSARNTGIAHACGQWIGFIDPDDYVAADYLQVLYDAATSSDDLPDIVMSTCIACDGASKNRQHFFPEPFTACTPREKKPLYHQLLDGSFQQSKGFVTAIGVPWGKLYLHSFITANNLHFDSQLTRMEDNLFNIQAFHDARRIMYLDYAGYYYRVSDLLSHTYSGILQGTYHHAINECGSLLEAYGLLDDEDLYRAWNTEQVNLYFQELKSAIAQAPPRWGSVHRAAVQCRRALEGRMRRIDNHALARGARIQYAALTNPMVNSAVTGILWLKRYVH</sequence>
<dbReference type="EMBL" id="CP007457">
    <property type="protein sequence ID" value="AIZ16765.1"/>
    <property type="molecule type" value="Genomic_DNA"/>
</dbReference>
<dbReference type="InterPro" id="IPR001173">
    <property type="entry name" value="Glyco_trans_2-like"/>
</dbReference>
<protein>
    <submittedName>
        <fullName evidence="4">Glycosyl transferase</fullName>
    </submittedName>
</protein>
<evidence type="ECO:0000256" key="2">
    <source>
        <dbReference type="ARBA" id="ARBA00022679"/>
    </source>
</evidence>
<feature type="domain" description="Glycosyltransferase 2-like" evidence="3">
    <location>
        <begin position="9"/>
        <end position="136"/>
    </location>
</feature>
<dbReference type="AlphaFoldDB" id="A0A0A7IC05"/>
<dbReference type="Proteomes" id="UP000030636">
    <property type="component" value="Chromosome"/>
</dbReference>
<dbReference type="Pfam" id="PF00535">
    <property type="entry name" value="Glycos_transf_2"/>
    <property type="match status" value="1"/>
</dbReference>
<organism evidence="4 5">
    <name type="scientific">Bifidobacterium pseudolongum PV8-2</name>
    <dbReference type="NCBI Taxonomy" id="1447715"/>
    <lineage>
        <taxon>Bacteria</taxon>
        <taxon>Bacillati</taxon>
        <taxon>Actinomycetota</taxon>
        <taxon>Actinomycetes</taxon>
        <taxon>Bifidobacteriales</taxon>
        <taxon>Bifidobacteriaceae</taxon>
        <taxon>Bifidobacterium</taxon>
    </lineage>
</organism>
<dbReference type="PANTHER" id="PTHR22916">
    <property type="entry name" value="GLYCOSYLTRANSFERASE"/>
    <property type="match status" value="1"/>
</dbReference>
<dbReference type="SUPFAM" id="SSF53448">
    <property type="entry name" value="Nucleotide-diphospho-sugar transferases"/>
    <property type="match status" value="1"/>
</dbReference>
<dbReference type="Gene3D" id="3.90.550.10">
    <property type="entry name" value="Spore Coat Polysaccharide Biosynthesis Protein SpsA, Chain A"/>
    <property type="match status" value="1"/>
</dbReference>
<keyword evidence="1" id="KW-0328">Glycosyltransferase</keyword>
<proteinExistence type="predicted"/>
<dbReference type="STRING" id="1447715.AH67_07465"/>
<evidence type="ECO:0000313" key="4">
    <source>
        <dbReference type="EMBL" id="AIZ16765.1"/>
    </source>
</evidence>